<name>A0A2J5I8A1_9EURO</name>
<gene>
    <name evidence="2" type="ORF">BDW42DRAFT_158846</name>
</gene>
<accession>A0A2J5I8A1</accession>
<reference evidence="3" key="1">
    <citation type="submission" date="2017-12" db="EMBL/GenBank/DDBJ databases">
        <authorList>
            <consortium name="DOE Joint Genome Institute"/>
            <person name="Mondo S.J."/>
            <person name="Kjaerbolling I."/>
            <person name="Vesth T.C."/>
            <person name="Frisvad J.C."/>
            <person name="Nybo J.L."/>
            <person name="Theobald S."/>
            <person name="Kuo A."/>
            <person name="Bowyer P."/>
            <person name="Matsuda Y."/>
            <person name="Lyhne E.K."/>
            <person name="Kogle M.E."/>
            <person name="Clum A."/>
            <person name="Lipzen A."/>
            <person name="Salamov A."/>
            <person name="Ngan C.Y."/>
            <person name="Daum C."/>
            <person name="Chiniquy J."/>
            <person name="Barry K."/>
            <person name="LaButti K."/>
            <person name="Haridas S."/>
            <person name="Simmons B.A."/>
            <person name="Magnuson J.K."/>
            <person name="Mortensen U.H."/>
            <person name="Larsen T.O."/>
            <person name="Grigoriev I.V."/>
            <person name="Baker S.E."/>
            <person name="Andersen M.R."/>
            <person name="Nordberg H.P."/>
            <person name="Cantor M.N."/>
            <person name="Hua S.X."/>
        </authorList>
    </citation>
    <scope>NUCLEOTIDE SEQUENCE [LARGE SCALE GENOMIC DNA]</scope>
    <source>
        <strain evidence="3">IBT 19404</strain>
    </source>
</reference>
<keyword evidence="1" id="KW-1133">Transmembrane helix</keyword>
<evidence type="ECO:0000313" key="3">
    <source>
        <dbReference type="Proteomes" id="UP000235023"/>
    </source>
</evidence>
<proteinExistence type="predicted"/>
<dbReference type="EMBL" id="KZ559499">
    <property type="protein sequence ID" value="PLN86259.1"/>
    <property type="molecule type" value="Genomic_DNA"/>
</dbReference>
<sequence>MSSDRRIRPTWLVGTPFDGAMLSDWYWGRPGDRHCPSFASLVFLLLSFFGLFHLEYGVYHYCLRLFFG</sequence>
<feature type="transmembrane region" description="Helical" evidence="1">
    <location>
        <begin position="38"/>
        <end position="59"/>
    </location>
</feature>
<evidence type="ECO:0000313" key="2">
    <source>
        <dbReference type="EMBL" id="PLN86259.1"/>
    </source>
</evidence>
<dbReference type="AlphaFoldDB" id="A0A2J5I8A1"/>
<protein>
    <submittedName>
        <fullName evidence="2">Uncharacterized protein</fullName>
    </submittedName>
</protein>
<dbReference type="Proteomes" id="UP000235023">
    <property type="component" value="Unassembled WGS sequence"/>
</dbReference>
<keyword evidence="1" id="KW-0472">Membrane</keyword>
<evidence type="ECO:0000256" key="1">
    <source>
        <dbReference type="SAM" id="Phobius"/>
    </source>
</evidence>
<organism evidence="2 3">
    <name type="scientific">Aspergillus taichungensis</name>
    <dbReference type="NCBI Taxonomy" id="482145"/>
    <lineage>
        <taxon>Eukaryota</taxon>
        <taxon>Fungi</taxon>
        <taxon>Dikarya</taxon>
        <taxon>Ascomycota</taxon>
        <taxon>Pezizomycotina</taxon>
        <taxon>Eurotiomycetes</taxon>
        <taxon>Eurotiomycetidae</taxon>
        <taxon>Eurotiales</taxon>
        <taxon>Aspergillaceae</taxon>
        <taxon>Aspergillus</taxon>
        <taxon>Aspergillus subgen. Circumdati</taxon>
    </lineage>
</organism>
<keyword evidence="1" id="KW-0812">Transmembrane</keyword>
<keyword evidence="3" id="KW-1185">Reference proteome</keyword>